<keyword evidence="1" id="KW-0175">Coiled coil</keyword>
<feature type="compositionally biased region" description="Basic and acidic residues" evidence="2">
    <location>
        <begin position="322"/>
        <end position="337"/>
    </location>
</feature>
<comment type="caution">
    <text evidence="4">The sequence shown here is derived from an EMBL/GenBank/DDBJ whole genome shotgun (WGS) entry which is preliminary data.</text>
</comment>
<evidence type="ECO:0000313" key="5">
    <source>
        <dbReference type="Proteomes" id="UP001301769"/>
    </source>
</evidence>
<dbReference type="Proteomes" id="UP001301769">
    <property type="component" value="Unassembled WGS sequence"/>
</dbReference>
<evidence type="ECO:0000256" key="2">
    <source>
        <dbReference type="SAM" id="MobiDB-lite"/>
    </source>
</evidence>
<feature type="region of interest" description="Disordered" evidence="2">
    <location>
        <begin position="419"/>
        <end position="459"/>
    </location>
</feature>
<feature type="coiled-coil region" evidence="1">
    <location>
        <begin position="460"/>
        <end position="500"/>
    </location>
</feature>
<evidence type="ECO:0000256" key="3">
    <source>
        <dbReference type="SAM" id="Phobius"/>
    </source>
</evidence>
<feature type="region of interest" description="Disordered" evidence="2">
    <location>
        <begin position="247"/>
        <end position="267"/>
    </location>
</feature>
<keyword evidence="5" id="KW-1185">Reference proteome</keyword>
<keyword evidence="3" id="KW-1133">Transmembrane helix</keyword>
<dbReference type="AlphaFoldDB" id="A0AAN6Y233"/>
<evidence type="ECO:0000256" key="1">
    <source>
        <dbReference type="SAM" id="Coils"/>
    </source>
</evidence>
<keyword evidence="3" id="KW-0812">Transmembrane</keyword>
<organism evidence="4 5">
    <name type="scientific">Rhypophila decipiens</name>
    <dbReference type="NCBI Taxonomy" id="261697"/>
    <lineage>
        <taxon>Eukaryota</taxon>
        <taxon>Fungi</taxon>
        <taxon>Dikarya</taxon>
        <taxon>Ascomycota</taxon>
        <taxon>Pezizomycotina</taxon>
        <taxon>Sordariomycetes</taxon>
        <taxon>Sordariomycetidae</taxon>
        <taxon>Sordariales</taxon>
        <taxon>Naviculisporaceae</taxon>
        <taxon>Rhypophila</taxon>
    </lineage>
</organism>
<reference evidence="4" key="2">
    <citation type="submission" date="2023-05" db="EMBL/GenBank/DDBJ databases">
        <authorList>
            <consortium name="Lawrence Berkeley National Laboratory"/>
            <person name="Steindorff A."/>
            <person name="Hensen N."/>
            <person name="Bonometti L."/>
            <person name="Westerberg I."/>
            <person name="Brannstrom I.O."/>
            <person name="Guillou S."/>
            <person name="Cros-Aarteil S."/>
            <person name="Calhoun S."/>
            <person name="Haridas S."/>
            <person name="Kuo A."/>
            <person name="Mondo S."/>
            <person name="Pangilinan J."/>
            <person name="Riley R."/>
            <person name="Labutti K."/>
            <person name="Andreopoulos B."/>
            <person name="Lipzen A."/>
            <person name="Chen C."/>
            <person name="Yanf M."/>
            <person name="Daum C."/>
            <person name="Ng V."/>
            <person name="Clum A."/>
            <person name="Ohm R."/>
            <person name="Martin F."/>
            <person name="Silar P."/>
            <person name="Natvig D."/>
            <person name="Lalanne C."/>
            <person name="Gautier V."/>
            <person name="Ament-Velasquez S.L."/>
            <person name="Kruys A."/>
            <person name="Hutchinson M.I."/>
            <person name="Powell A.J."/>
            <person name="Barry K."/>
            <person name="Miller A.N."/>
            <person name="Grigoriev I.V."/>
            <person name="Debuchy R."/>
            <person name="Gladieux P."/>
            <person name="Thoren M.H."/>
            <person name="Johannesson H."/>
        </authorList>
    </citation>
    <scope>NUCLEOTIDE SEQUENCE</scope>
    <source>
        <strain evidence="4">PSN293</strain>
    </source>
</reference>
<accession>A0AAN6Y233</accession>
<reference evidence="4" key="1">
    <citation type="journal article" date="2023" name="Mol. Phylogenet. Evol.">
        <title>Genome-scale phylogeny and comparative genomics of the fungal order Sordariales.</title>
        <authorList>
            <person name="Hensen N."/>
            <person name="Bonometti L."/>
            <person name="Westerberg I."/>
            <person name="Brannstrom I.O."/>
            <person name="Guillou S."/>
            <person name="Cros-Aarteil S."/>
            <person name="Calhoun S."/>
            <person name="Haridas S."/>
            <person name="Kuo A."/>
            <person name="Mondo S."/>
            <person name="Pangilinan J."/>
            <person name="Riley R."/>
            <person name="LaButti K."/>
            <person name="Andreopoulos B."/>
            <person name="Lipzen A."/>
            <person name="Chen C."/>
            <person name="Yan M."/>
            <person name="Daum C."/>
            <person name="Ng V."/>
            <person name="Clum A."/>
            <person name="Steindorff A."/>
            <person name="Ohm R.A."/>
            <person name="Martin F."/>
            <person name="Silar P."/>
            <person name="Natvig D.O."/>
            <person name="Lalanne C."/>
            <person name="Gautier V."/>
            <person name="Ament-Velasquez S.L."/>
            <person name="Kruys A."/>
            <person name="Hutchinson M.I."/>
            <person name="Powell A.J."/>
            <person name="Barry K."/>
            <person name="Miller A.N."/>
            <person name="Grigoriev I.V."/>
            <person name="Debuchy R."/>
            <person name="Gladieux P."/>
            <person name="Hiltunen Thoren M."/>
            <person name="Johannesson H."/>
        </authorList>
    </citation>
    <scope>NUCLEOTIDE SEQUENCE</scope>
    <source>
        <strain evidence="4">PSN293</strain>
    </source>
</reference>
<gene>
    <name evidence="4" type="ORF">QBC37DRAFT_449527</name>
</gene>
<protein>
    <submittedName>
        <fullName evidence="4">Uncharacterized protein</fullName>
    </submittedName>
</protein>
<dbReference type="EMBL" id="MU858193">
    <property type="protein sequence ID" value="KAK4209825.1"/>
    <property type="molecule type" value="Genomic_DNA"/>
</dbReference>
<feature type="region of interest" description="Disordered" evidence="2">
    <location>
        <begin position="302"/>
        <end position="372"/>
    </location>
</feature>
<proteinExistence type="predicted"/>
<evidence type="ECO:0000313" key="4">
    <source>
        <dbReference type="EMBL" id="KAK4209825.1"/>
    </source>
</evidence>
<keyword evidence="3" id="KW-0472">Membrane</keyword>
<feature type="transmembrane region" description="Helical" evidence="3">
    <location>
        <begin position="273"/>
        <end position="296"/>
    </location>
</feature>
<name>A0AAN6Y233_9PEZI</name>
<sequence length="511" mass="56816">MSSDEKPSLFDDDEIEVEVEMITTILKTTFNDRRQPSFVTLTSPDEPTHSGVAEVLPLTTIWKPLDSAPCQDSGFQGNAEDVIRSCLAPHAQNVWEFNGHYSPGICPQDWRLACTGSGSMFNGKTIDRDETVALCVPATISNIVCRNDRSKVRLFTTAYQYAYDVDVLPLEVRWRSSDLSILQTTPDVKGVPGPVTKLTFEYVRKVPAEVSRAFRKEVKALRRDDAATGIWETDWWGSSETWSVSAPVATSGASDLPPPPDPEAYQNGPSSGAIAGIAVGAGAFVLLVIAAAFFLWRRKRRQRRSRRSGEGPSELHGNQRVVYEKDSGRDVVEKDATPIKSRTGEDEEKLSFHKAGAESPVIPPEPVELPSTPRQAVLAPLPNDATQREDTSKPKHFPYSYMGSAPQWQTYQELEPPSLAMTNTPFITPPPAVTTEKDGLPKMQQHPQPPQATAPSNMAYQVEREQLARLQERRKRLLELERIDREEEEILKRIQEQEQNKAGKRSGGVAL</sequence>